<dbReference type="InterPro" id="IPR025326">
    <property type="entry name" value="DUF4232"/>
</dbReference>
<evidence type="ECO:0000256" key="1">
    <source>
        <dbReference type="SAM" id="MobiDB-lite"/>
    </source>
</evidence>
<feature type="compositionally biased region" description="Low complexity" evidence="1">
    <location>
        <begin position="50"/>
        <end position="86"/>
    </location>
</feature>
<feature type="chain" id="PRO_5039617311" description="DUF4232 domain-containing protein" evidence="2">
    <location>
        <begin position="27"/>
        <end position="236"/>
    </location>
</feature>
<sequence>MFRIRTPRIGVVGAAATVALAGFALTACTGGPGTSDTGAAKDAAAVTSTPAAAPTATPSAAVPSAPSASTPPAKAAGSRPAGGSSATKAPNPASKSVTCDGSDTKVVAAPVSRPVNHMLLTVTNTGSKTCYLYGYPALQFAGAQAVPSVIEDSHPQAVTTLGPGESGYASVILSAGDGSGTNGRTVKSLTIWFSGRSGTGSTGAAAHPSLPAQGVHIDDSLRTTYWEQSMDDALAW</sequence>
<dbReference type="PROSITE" id="PS51257">
    <property type="entry name" value="PROKAR_LIPOPROTEIN"/>
    <property type="match status" value="1"/>
</dbReference>
<evidence type="ECO:0000313" key="4">
    <source>
        <dbReference type="EMBL" id="SEG95116.1"/>
    </source>
</evidence>
<evidence type="ECO:0000259" key="3">
    <source>
        <dbReference type="Pfam" id="PF14016"/>
    </source>
</evidence>
<dbReference type="RefSeq" id="WP_103890936.1">
    <property type="nucleotide sequence ID" value="NZ_FNVU01000032.1"/>
</dbReference>
<gene>
    <name evidence="4" type="ORF">SAMN05216223_13221</name>
</gene>
<dbReference type="EMBL" id="FNVU01000032">
    <property type="protein sequence ID" value="SEG95116.1"/>
    <property type="molecule type" value="Genomic_DNA"/>
</dbReference>
<dbReference type="Proteomes" id="UP000236754">
    <property type="component" value="Unassembled WGS sequence"/>
</dbReference>
<organism evidence="4 5">
    <name type="scientific">Actinacidiphila yanglinensis</name>
    <dbReference type="NCBI Taxonomy" id="310779"/>
    <lineage>
        <taxon>Bacteria</taxon>
        <taxon>Bacillati</taxon>
        <taxon>Actinomycetota</taxon>
        <taxon>Actinomycetes</taxon>
        <taxon>Kitasatosporales</taxon>
        <taxon>Streptomycetaceae</taxon>
        <taxon>Actinacidiphila</taxon>
    </lineage>
</organism>
<evidence type="ECO:0000313" key="5">
    <source>
        <dbReference type="Proteomes" id="UP000236754"/>
    </source>
</evidence>
<feature type="domain" description="DUF4232" evidence="3">
    <location>
        <begin position="99"/>
        <end position="226"/>
    </location>
</feature>
<keyword evidence="5" id="KW-1185">Reference proteome</keyword>
<name>A0A1H6EDT4_9ACTN</name>
<dbReference type="OrthoDB" id="3854042at2"/>
<dbReference type="AlphaFoldDB" id="A0A1H6EDT4"/>
<feature type="signal peptide" evidence="2">
    <location>
        <begin position="1"/>
        <end position="26"/>
    </location>
</feature>
<dbReference type="Pfam" id="PF14016">
    <property type="entry name" value="DUF4232"/>
    <property type="match status" value="1"/>
</dbReference>
<evidence type="ECO:0000256" key="2">
    <source>
        <dbReference type="SAM" id="SignalP"/>
    </source>
</evidence>
<keyword evidence="2" id="KW-0732">Signal</keyword>
<feature type="region of interest" description="Disordered" evidence="1">
    <location>
        <begin position="50"/>
        <end position="100"/>
    </location>
</feature>
<reference evidence="4 5" key="1">
    <citation type="submission" date="2016-10" db="EMBL/GenBank/DDBJ databases">
        <authorList>
            <person name="de Groot N.N."/>
        </authorList>
    </citation>
    <scope>NUCLEOTIDE SEQUENCE [LARGE SCALE GENOMIC DNA]</scope>
    <source>
        <strain evidence="4 5">CGMCC 4.2023</strain>
    </source>
</reference>
<accession>A0A1H6EDT4</accession>
<proteinExistence type="predicted"/>
<protein>
    <recommendedName>
        <fullName evidence="3">DUF4232 domain-containing protein</fullName>
    </recommendedName>
</protein>